<evidence type="ECO:0000313" key="2">
    <source>
        <dbReference type="Proteomes" id="UP001151760"/>
    </source>
</evidence>
<sequence>MEIQGFMDLEGKQVEIKSSSDLHSSDTREDKVEYGNERKWEKIHTTSAKMDSIEVEVDSTLESEEILRLIFLNMSRAENCHEKGHHTTLGTPLDVTWDWDKDFNTRTFEFVRFRCEIVQDAHSPN</sequence>
<organism evidence="1 2">
    <name type="scientific">Tanacetum coccineum</name>
    <dbReference type="NCBI Taxonomy" id="301880"/>
    <lineage>
        <taxon>Eukaryota</taxon>
        <taxon>Viridiplantae</taxon>
        <taxon>Streptophyta</taxon>
        <taxon>Embryophyta</taxon>
        <taxon>Tracheophyta</taxon>
        <taxon>Spermatophyta</taxon>
        <taxon>Magnoliopsida</taxon>
        <taxon>eudicotyledons</taxon>
        <taxon>Gunneridae</taxon>
        <taxon>Pentapetalae</taxon>
        <taxon>asterids</taxon>
        <taxon>campanulids</taxon>
        <taxon>Asterales</taxon>
        <taxon>Asteraceae</taxon>
        <taxon>Asteroideae</taxon>
        <taxon>Anthemideae</taxon>
        <taxon>Anthemidinae</taxon>
        <taxon>Tanacetum</taxon>
    </lineage>
</organism>
<dbReference type="Proteomes" id="UP001151760">
    <property type="component" value="Unassembled WGS sequence"/>
</dbReference>
<reference evidence="1" key="1">
    <citation type="journal article" date="2022" name="Int. J. Mol. Sci.">
        <title>Draft Genome of Tanacetum Coccineum: Genomic Comparison of Closely Related Tanacetum-Family Plants.</title>
        <authorList>
            <person name="Yamashiro T."/>
            <person name="Shiraishi A."/>
            <person name="Nakayama K."/>
            <person name="Satake H."/>
        </authorList>
    </citation>
    <scope>NUCLEOTIDE SEQUENCE</scope>
</reference>
<proteinExistence type="predicted"/>
<comment type="caution">
    <text evidence="1">The sequence shown here is derived from an EMBL/GenBank/DDBJ whole genome shotgun (WGS) entry which is preliminary data.</text>
</comment>
<evidence type="ECO:0000313" key="1">
    <source>
        <dbReference type="EMBL" id="GJT63924.1"/>
    </source>
</evidence>
<protein>
    <submittedName>
        <fullName evidence="1">Uncharacterized protein</fullName>
    </submittedName>
</protein>
<dbReference type="EMBL" id="BQNB010017501">
    <property type="protein sequence ID" value="GJT63924.1"/>
    <property type="molecule type" value="Genomic_DNA"/>
</dbReference>
<reference evidence="1" key="2">
    <citation type="submission" date="2022-01" db="EMBL/GenBank/DDBJ databases">
        <authorList>
            <person name="Yamashiro T."/>
            <person name="Shiraishi A."/>
            <person name="Satake H."/>
            <person name="Nakayama K."/>
        </authorList>
    </citation>
    <scope>NUCLEOTIDE SEQUENCE</scope>
</reference>
<accession>A0ABQ5FLD6</accession>
<name>A0ABQ5FLD6_9ASTR</name>
<gene>
    <name evidence="1" type="ORF">Tco_1015404</name>
</gene>
<keyword evidence="2" id="KW-1185">Reference proteome</keyword>